<protein>
    <submittedName>
        <fullName evidence="2">Uncharacterized protein</fullName>
    </submittedName>
</protein>
<keyword evidence="3" id="KW-1185">Reference proteome</keyword>
<dbReference type="Proteomes" id="UP000256964">
    <property type="component" value="Unassembled WGS sequence"/>
</dbReference>
<organism evidence="2 3">
    <name type="scientific">Lentinus brumalis</name>
    <dbReference type="NCBI Taxonomy" id="2498619"/>
    <lineage>
        <taxon>Eukaryota</taxon>
        <taxon>Fungi</taxon>
        <taxon>Dikarya</taxon>
        <taxon>Basidiomycota</taxon>
        <taxon>Agaricomycotina</taxon>
        <taxon>Agaricomycetes</taxon>
        <taxon>Polyporales</taxon>
        <taxon>Polyporaceae</taxon>
        <taxon>Lentinus</taxon>
    </lineage>
</organism>
<sequence>MVCCLPVEEVGRTIEARAAFPAALRLAALAATAGRPSQSPRGRERAPYKREVRLDWFRRPVPLLTASRCIQGSSCLLTFEVVRGGCGTQAPRLTATTSSSFAPPRRVKHSRCGMQESSRVRTKEYYMRPSPSFDPPRRVQAACRSSPKCGHSSTGQEYQQDAVLQASGGTLSSVSTPELPADRLQPPALRRHQSKCRHTCYDALGAAPASVKTACPGDPRVAA</sequence>
<accession>A0A371CSR6</accession>
<evidence type="ECO:0000256" key="1">
    <source>
        <dbReference type="SAM" id="MobiDB-lite"/>
    </source>
</evidence>
<dbReference type="EMBL" id="KZ857466">
    <property type="protein sequence ID" value="RDX43331.1"/>
    <property type="molecule type" value="Genomic_DNA"/>
</dbReference>
<gene>
    <name evidence="2" type="ORF">OH76DRAFT_1205566</name>
</gene>
<reference evidence="2 3" key="1">
    <citation type="journal article" date="2018" name="Biotechnol. Biofuels">
        <title>Integrative visual omics of the white-rot fungus Polyporus brumalis exposes the biotechnological potential of its oxidative enzymes for delignifying raw plant biomass.</title>
        <authorList>
            <person name="Miyauchi S."/>
            <person name="Rancon A."/>
            <person name="Drula E."/>
            <person name="Hage H."/>
            <person name="Chaduli D."/>
            <person name="Favel A."/>
            <person name="Grisel S."/>
            <person name="Henrissat B."/>
            <person name="Herpoel-Gimbert I."/>
            <person name="Ruiz-Duenas F.J."/>
            <person name="Chevret D."/>
            <person name="Hainaut M."/>
            <person name="Lin J."/>
            <person name="Wang M."/>
            <person name="Pangilinan J."/>
            <person name="Lipzen A."/>
            <person name="Lesage-Meessen L."/>
            <person name="Navarro D."/>
            <person name="Riley R."/>
            <person name="Grigoriev I.V."/>
            <person name="Zhou S."/>
            <person name="Raouche S."/>
            <person name="Rosso M.N."/>
        </authorList>
    </citation>
    <scope>NUCLEOTIDE SEQUENCE [LARGE SCALE GENOMIC DNA]</scope>
    <source>
        <strain evidence="2 3">BRFM 1820</strain>
    </source>
</reference>
<proteinExistence type="predicted"/>
<evidence type="ECO:0000313" key="2">
    <source>
        <dbReference type="EMBL" id="RDX43331.1"/>
    </source>
</evidence>
<evidence type="ECO:0000313" key="3">
    <source>
        <dbReference type="Proteomes" id="UP000256964"/>
    </source>
</evidence>
<name>A0A371CSR6_9APHY</name>
<feature type="region of interest" description="Disordered" evidence="1">
    <location>
        <begin position="170"/>
        <end position="192"/>
    </location>
</feature>
<dbReference type="AlphaFoldDB" id="A0A371CSR6"/>